<gene>
    <name evidence="2" type="ORF">DES49_3075</name>
</gene>
<accession>A0A4R7JJL6</accession>
<keyword evidence="1" id="KW-1133">Transmembrane helix</keyword>
<dbReference type="EMBL" id="SOAX01000008">
    <property type="protein sequence ID" value="TDT37123.1"/>
    <property type="molecule type" value="Genomic_DNA"/>
</dbReference>
<dbReference type="RefSeq" id="WP_133737285.1">
    <property type="nucleotide sequence ID" value="NZ_SOAX01000008.1"/>
</dbReference>
<evidence type="ECO:0000313" key="3">
    <source>
        <dbReference type="Proteomes" id="UP000295830"/>
    </source>
</evidence>
<dbReference type="Proteomes" id="UP000295830">
    <property type="component" value="Unassembled WGS sequence"/>
</dbReference>
<proteinExistence type="predicted"/>
<organism evidence="2 3">
    <name type="scientific">Halospina denitrificans</name>
    <dbReference type="NCBI Taxonomy" id="332522"/>
    <lineage>
        <taxon>Bacteria</taxon>
        <taxon>Pseudomonadati</taxon>
        <taxon>Pseudomonadota</taxon>
        <taxon>Gammaproteobacteria</taxon>
        <taxon>Halospina</taxon>
    </lineage>
</organism>
<feature type="transmembrane region" description="Helical" evidence="1">
    <location>
        <begin position="12"/>
        <end position="33"/>
    </location>
</feature>
<keyword evidence="3" id="KW-1185">Reference proteome</keyword>
<dbReference type="Pfam" id="PF16074">
    <property type="entry name" value="PilW"/>
    <property type="match status" value="1"/>
</dbReference>
<keyword evidence="1" id="KW-0812">Transmembrane</keyword>
<dbReference type="AlphaFoldDB" id="A0A4R7JJL6"/>
<reference evidence="2 3" key="1">
    <citation type="submission" date="2019-03" db="EMBL/GenBank/DDBJ databases">
        <title>Genomic Encyclopedia of Type Strains, Phase IV (KMG-IV): sequencing the most valuable type-strain genomes for metagenomic binning, comparative biology and taxonomic classification.</title>
        <authorList>
            <person name="Goeker M."/>
        </authorList>
    </citation>
    <scope>NUCLEOTIDE SEQUENCE [LARGE SCALE GENOMIC DNA]</scope>
    <source>
        <strain evidence="2 3">DSM 15505</strain>
    </source>
</reference>
<dbReference type="InterPro" id="IPR032092">
    <property type="entry name" value="PilW"/>
</dbReference>
<dbReference type="GO" id="GO:0043683">
    <property type="term" value="P:type IV pilus assembly"/>
    <property type="evidence" value="ECO:0007669"/>
    <property type="project" value="InterPro"/>
</dbReference>
<sequence length="358" mass="39017">MVKRYEQQGLSIVELMVALLLSSFLTMGMVYIFTGNSETFRLTEANARVQESGRMATQLLGRTIRNADFWGCAKPGGDGAKLRSMLYPQEDNDDSDLDIDALFEGVIGDNDVDGTSFPNVVAGTDTLELGGAANSLIDTNNHTPVNASSIFLGSDPTGVFEAGEILMISSCEAADMFQVTKLDTGGGGKLVANTGQGKWTPGNETSTQSDYPEGAKIIRPAKNAYYIRENSEGERSLVLNPMQMQDDGTVTPGNYAGAEELVRNVRDLQMEFGRDTTGDDKVDTWSEPYADADDTLAIRFSLLVRSSRNDVVEEPQTYCYPGWLDCANDTSADFTNAGDNHLYRVYTMTTSIRNRLGD</sequence>
<evidence type="ECO:0000256" key="1">
    <source>
        <dbReference type="SAM" id="Phobius"/>
    </source>
</evidence>
<comment type="caution">
    <text evidence="2">The sequence shown here is derived from an EMBL/GenBank/DDBJ whole genome shotgun (WGS) entry which is preliminary data.</text>
</comment>
<protein>
    <submittedName>
        <fullName evidence="2">Type IV pilus assembly protein PilW</fullName>
    </submittedName>
</protein>
<dbReference type="OrthoDB" id="5296662at2"/>
<keyword evidence="1" id="KW-0472">Membrane</keyword>
<evidence type="ECO:0000313" key="2">
    <source>
        <dbReference type="EMBL" id="TDT37123.1"/>
    </source>
</evidence>
<name>A0A4R7JJL6_9GAMM</name>